<dbReference type="Proteomes" id="UP000657421">
    <property type="component" value="Unassembled WGS sequence"/>
</dbReference>
<keyword evidence="1" id="KW-0472">Membrane</keyword>
<feature type="transmembrane region" description="Helical" evidence="1">
    <location>
        <begin position="132"/>
        <end position="150"/>
    </location>
</feature>
<keyword evidence="3" id="KW-1185">Reference proteome</keyword>
<feature type="transmembrane region" description="Helical" evidence="1">
    <location>
        <begin position="63"/>
        <end position="89"/>
    </location>
</feature>
<feature type="transmembrane region" description="Helical" evidence="1">
    <location>
        <begin position="199"/>
        <end position="223"/>
    </location>
</feature>
<feature type="transmembrane region" description="Helical" evidence="1">
    <location>
        <begin position="20"/>
        <end position="43"/>
    </location>
</feature>
<evidence type="ECO:0000313" key="3">
    <source>
        <dbReference type="Proteomes" id="UP000657421"/>
    </source>
</evidence>
<name>A0ABR7NA60_9FIRM</name>
<keyword evidence="1" id="KW-1133">Transmembrane helix</keyword>
<accession>A0ABR7NA60</accession>
<keyword evidence="1" id="KW-0812">Transmembrane</keyword>
<evidence type="ECO:0008006" key="4">
    <source>
        <dbReference type="Google" id="ProtNLM"/>
    </source>
</evidence>
<sequence>MEMGRREFVWKTPDITADGLKMFACIVMLIQSIGIVIIEKGLIHLDQYTQAGLNEAMAQNSHLMTLAGMGSVMQLIGGMAIPVFAFLLVEGFQNTSDYRKYLLAMGVTALISEIPYDWAMSGKLLDMSSQNALIGTCICLMMLKCLDMFKEMSGTARTLVRVLVVLAAVIWVSMIRAEYGLCMVLLVAVFYVFDTRNVLKTILGCMISLMYVTGPIAFYGIWCYNGERKNRIPKYVYYTFYPLHLLVLGAVGRYLT</sequence>
<evidence type="ECO:0000256" key="1">
    <source>
        <dbReference type="SAM" id="Phobius"/>
    </source>
</evidence>
<dbReference type="Pfam" id="PF05857">
    <property type="entry name" value="TraX"/>
    <property type="match status" value="1"/>
</dbReference>
<feature type="transmembrane region" description="Helical" evidence="1">
    <location>
        <begin position="162"/>
        <end position="193"/>
    </location>
</feature>
<feature type="transmembrane region" description="Helical" evidence="1">
    <location>
        <begin position="101"/>
        <end position="120"/>
    </location>
</feature>
<organism evidence="2 3">
    <name type="scientific">Jingyaoa shaoxingensis</name>
    <dbReference type="NCBI Taxonomy" id="2763671"/>
    <lineage>
        <taxon>Bacteria</taxon>
        <taxon>Bacillati</taxon>
        <taxon>Bacillota</taxon>
        <taxon>Clostridia</taxon>
        <taxon>Lachnospirales</taxon>
        <taxon>Lachnospiraceae</taxon>
        <taxon>Jingyaoa</taxon>
    </lineage>
</organism>
<feature type="transmembrane region" description="Helical" evidence="1">
    <location>
        <begin position="235"/>
        <end position="255"/>
    </location>
</feature>
<evidence type="ECO:0000313" key="2">
    <source>
        <dbReference type="EMBL" id="MBC8573281.1"/>
    </source>
</evidence>
<proteinExistence type="predicted"/>
<dbReference type="EMBL" id="JACRSZ010000008">
    <property type="protein sequence ID" value="MBC8573281.1"/>
    <property type="molecule type" value="Genomic_DNA"/>
</dbReference>
<comment type="caution">
    <text evidence="2">The sequence shown here is derived from an EMBL/GenBank/DDBJ whole genome shotgun (WGS) entry which is preliminary data.</text>
</comment>
<gene>
    <name evidence="2" type="ORF">H8716_09315</name>
</gene>
<dbReference type="InterPro" id="IPR008875">
    <property type="entry name" value="TraX"/>
</dbReference>
<protein>
    <recommendedName>
        <fullName evidence="4">TraX protein</fullName>
    </recommendedName>
</protein>
<reference evidence="2 3" key="1">
    <citation type="submission" date="2020-08" db="EMBL/GenBank/DDBJ databases">
        <title>Genome public.</title>
        <authorList>
            <person name="Liu C."/>
            <person name="Sun Q."/>
        </authorList>
    </citation>
    <scope>NUCLEOTIDE SEQUENCE [LARGE SCALE GENOMIC DNA]</scope>
    <source>
        <strain evidence="2 3">NSJ-46</strain>
    </source>
</reference>